<dbReference type="CDD" id="cd13585">
    <property type="entry name" value="PBP2_TMBP_like"/>
    <property type="match status" value="1"/>
</dbReference>
<dbReference type="PANTHER" id="PTHR43649:SF12">
    <property type="entry name" value="DIACETYLCHITOBIOSE BINDING PROTEIN DASA"/>
    <property type="match status" value="1"/>
</dbReference>
<protein>
    <submittedName>
        <fullName evidence="2">Multiple sugar transport system substrate-binding protein</fullName>
    </submittedName>
</protein>
<evidence type="ECO:0000313" key="3">
    <source>
        <dbReference type="Proteomes" id="UP000569914"/>
    </source>
</evidence>
<feature type="signal peptide" evidence="1">
    <location>
        <begin position="1"/>
        <end position="18"/>
    </location>
</feature>
<feature type="chain" id="PRO_5039213039" evidence="1">
    <location>
        <begin position="19"/>
        <end position="418"/>
    </location>
</feature>
<gene>
    <name evidence="2" type="ORF">BKA15_003693</name>
</gene>
<dbReference type="Gene3D" id="3.40.190.10">
    <property type="entry name" value="Periplasmic binding protein-like II"/>
    <property type="match status" value="2"/>
</dbReference>
<keyword evidence="2" id="KW-0813">Transport</keyword>
<dbReference type="RefSeq" id="WP_218871442.1">
    <property type="nucleotide sequence ID" value="NZ_JACCBU010000001.1"/>
</dbReference>
<reference evidence="2 3" key="1">
    <citation type="submission" date="2020-07" db="EMBL/GenBank/DDBJ databases">
        <title>Sequencing the genomes of 1000 actinobacteria strains.</title>
        <authorList>
            <person name="Klenk H.-P."/>
        </authorList>
    </citation>
    <scope>NUCLEOTIDE SEQUENCE [LARGE SCALE GENOMIC DNA]</scope>
    <source>
        <strain evidence="2 3">DSM 22083</strain>
    </source>
</reference>
<dbReference type="AlphaFoldDB" id="A0A7Y9I9P3"/>
<dbReference type="PANTHER" id="PTHR43649">
    <property type="entry name" value="ARABINOSE-BINDING PROTEIN-RELATED"/>
    <property type="match status" value="1"/>
</dbReference>
<dbReference type="SUPFAM" id="SSF53850">
    <property type="entry name" value="Periplasmic binding protein-like II"/>
    <property type="match status" value="1"/>
</dbReference>
<evidence type="ECO:0000256" key="1">
    <source>
        <dbReference type="SAM" id="SignalP"/>
    </source>
</evidence>
<keyword evidence="2" id="KW-0762">Sugar transport</keyword>
<dbReference type="Pfam" id="PF01547">
    <property type="entry name" value="SBP_bac_1"/>
    <property type="match status" value="1"/>
</dbReference>
<comment type="caution">
    <text evidence="2">The sequence shown here is derived from an EMBL/GenBank/DDBJ whole genome shotgun (WGS) entry which is preliminary data.</text>
</comment>
<dbReference type="InterPro" id="IPR006059">
    <property type="entry name" value="SBP"/>
</dbReference>
<dbReference type="Proteomes" id="UP000569914">
    <property type="component" value="Unassembled WGS sequence"/>
</dbReference>
<proteinExistence type="predicted"/>
<evidence type="ECO:0000313" key="2">
    <source>
        <dbReference type="EMBL" id="NYE72364.1"/>
    </source>
</evidence>
<dbReference type="EMBL" id="JACCBU010000001">
    <property type="protein sequence ID" value="NYE72364.1"/>
    <property type="molecule type" value="Genomic_DNA"/>
</dbReference>
<accession>A0A7Y9I9P3</accession>
<organism evidence="2 3">
    <name type="scientific">Microlunatus parietis</name>
    <dbReference type="NCBI Taxonomy" id="682979"/>
    <lineage>
        <taxon>Bacteria</taxon>
        <taxon>Bacillati</taxon>
        <taxon>Actinomycetota</taxon>
        <taxon>Actinomycetes</taxon>
        <taxon>Propionibacteriales</taxon>
        <taxon>Propionibacteriaceae</taxon>
        <taxon>Microlunatus</taxon>
    </lineage>
</organism>
<keyword evidence="1" id="KW-0732">Signal</keyword>
<name>A0A7Y9I9P3_9ACTN</name>
<dbReference type="InterPro" id="IPR050490">
    <property type="entry name" value="Bact_solute-bd_prot1"/>
</dbReference>
<sequence>MSALLGALLLIMALAGCADDAARARQVKVTLANHVWSTAIQELIGEFEAETGLDVTVTTLGESQLSDQYNVKLNAGTDDIDVMMFRPLQEGRQFIHNKWLADVTDRTGDPAYQWDDFMESARDAVSDGERAYGAPLITEREILYYNADLLQRAGIDGPPETLDELVADAAQVKERVPDTFGFVSRGQRSPAVTQFSSYLFSCGGDFDDGTASTLDSPEAVKAYQVYTDLLRESGPPGTSNMNWPDAFAVFQQGRAAFLTDADSLFANVTDPEKSRVADQVGFARFPAGSAGSRPYNVTSWALGINDVSEHQENAWRFIQWATSPEITLRMQQAGTPSARTSVWDDPSATADLPPELVEVIKDSFNGSVGHDRPRVMKVPQARDIVGGPLVVGQQGGDIAAAAAKAAEEYDELLAKERR</sequence>
<keyword evidence="3" id="KW-1185">Reference proteome</keyword>